<accession>A0A095AET7</accession>
<dbReference type="EMBL" id="KL250500">
    <property type="protein sequence ID" value="KGB32356.1"/>
    <property type="molecule type" value="Genomic_DNA"/>
</dbReference>
<protein>
    <submittedName>
        <fullName evidence="2">Uncharacterized protein</fullName>
    </submittedName>
</protein>
<sequence>MLGSEPNRLCTKNFKTPIMNTLLSKLKISLSLNIYVKKKDPTTIDHKLQRDEEMKSTSRMKKDSK</sequence>
<feature type="region of interest" description="Disordered" evidence="1">
    <location>
        <begin position="46"/>
        <end position="65"/>
    </location>
</feature>
<proteinExistence type="predicted"/>
<reference evidence="2" key="1">
    <citation type="journal article" date="2012" name="Nat. Genet.">
        <title>Whole-genome sequence of Schistosoma haematobium.</title>
        <authorList>
            <person name="Young N.D."/>
            <person name="Jex A.R."/>
            <person name="Li B."/>
            <person name="Liu S."/>
            <person name="Yang L."/>
            <person name="Xiong Z."/>
            <person name="Li Y."/>
            <person name="Cantacessi C."/>
            <person name="Hall R.S."/>
            <person name="Xu X."/>
            <person name="Chen F."/>
            <person name="Wu X."/>
            <person name="Zerlotini A."/>
            <person name="Oliveira G."/>
            <person name="Hofmann A."/>
            <person name="Zhang G."/>
            <person name="Fang X."/>
            <person name="Kang Y."/>
            <person name="Campbell B.E."/>
            <person name="Loukas A."/>
            <person name="Ranganathan S."/>
            <person name="Rollinson D."/>
            <person name="Rinaldi G."/>
            <person name="Brindley P.J."/>
            <person name="Yang H."/>
            <person name="Wang J."/>
            <person name="Wang J."/>
            <person name="Gasser R.B."/>
        </authorList>
    </citation>
    <scope>NUCLEOTIDE SEQUENCE [LARGE SCALE GENOMIC DNA]</scope>
</reference>
<name>A0A095AET7_SCHHA</name>
<organism evidence="2">
    <name type="scientific">Schistosoma haematobium</name>
    <name type="common">Blood fluke</name>
    <dbReference type="NCBI Taxonomy" id="6185"/>
    <lineage>
        <taxon>Eukaryota</taxon>
        <taxon>Metazoa</taxon>
        <taxon>Spiralia</taxon>
        <taxon>Lophotrochozoa</taxon>
        <taxon>Platyhelminthes</taxon>
        <taxon>Trematoda</taxon>
        <taxon>Digenea</taxon>
        <taxon>Strigeidida</taxon>
        <taxon>Schistosomatoidea</taxon>
        <taxon>Schistosomatidae</taxon>
        <taxon>Schistosoma</taxon>
    </lineage>
</organism>
<gene>
    <name evidence="2" type="ORF">MS3_00480</name>
</gene>
<evidence type="ECO:0000256" key="1">
    <source>
        <dbReference type="SAM" id="MobiDB-lite"/>
    </source>
</evidence>
<evidence type="ECO:0000313" key="2">
    <source>
        <dbReference type="EMBL" id="KGB32356.1"/>
    </source>
</evidence>
<dbReference type="AlphaFoldDB" id="A0A095AET7"/>